<gene>
    <name evidence="1" type="ORF">J2W48_000767</name>
</gene>
<evidence type="ECO:0000313" key="2">
    <source>
        <dbReference type="Proteomes" id="UP001269081"/>
    </source>
</evidence>
<accession>A0ABU1Y3N1</accession>
<organism evidence="1 2">
    <name type="scientific">Flavobacterium piscis</name>
    <dbReference type="NCBI Taxonomy" id="1114874"/>
    <lineage>
        <taxon>Bacteria</taxon>
        <taxon>Pseudomonadati</taxon>
        <taxon>Bacteroidota</taxon>
        <taxon>Flavobacteriia</taxon>
        <taxon>Flavobacteriales</taxon>
        <taxon>Flavobacteriaceae</taxon>
        <taxon>Flavobacterium</taxon>
    </lineage>
</organism>
<evidence type="ECO:0000313" key="1">
    <source>
        <dbReference type="EMBL" id="MDR7208837.1"/>
    </source>
</evidence>
<dbReference type="Proteomes" id="UP001269081">
    <property type="component" value="Unassembled WGS sequence"/>
</dbReference>
<sequence>MRNNNLFEIYKLIKIAFCVFLYIAQASGQSVPKTDLPVIQPTLPTLILPSMDNFIIPTSNYSTSSGNTYQQQQNRRIMNEVDQHEKLRQETLYSVKSDIDELRSEIHYDLPSKSNIEGTSAYKILFDKMLTLDVNNYSVKGVNFDIENAYFNNKADKSQFDQIIHHTGEFLTAKMKELKYDHNSNSAKNYILFQFFSEEMKLGKQTHLPFKYDFEDYMGVKDYSKMFVSKLLSTGSGQCHSLPLLYLILAEEIGAEAYLSLSPNHSYIRFPDDRGKWYNIELTNGMFSTESYISQSGYIKSEALQNKIYMENLSKKELLSKHFSDLAEGYIHKFGYDEFAQSVIDKALELYPNSISANMINANLATVRVKYVVKQLGIDISDGKEREKILNYPKAVELLKEMQKQYAVIDNLGYENMPPEEYQKWLQSMKGEKQREETKVIEKQFKGAIIKSTKQLKD</sequence>
<protein>
    <submittedName>
        <fullName evidence="1">Regulator of sirC expression with transglutaminase-like and TPR domain</fullName>
    </submittedName>
</protein>
<dbReference type="EMBL" id="JAVDWQ010000002">
    <property type="protein sequence ID" value="MDR7208837.1"/>
    <property type="molecule type" value="Genomic_DNA"/>
</dbReference>
<dbReference type="RefSeq" id="WP_310278301.1">
    <property type="nucleotide sequence ID" value="NZ_JAVDWQ010000002.1"/>
</dbReference>
<keyword evidence="2" id="KW-1185">Reference proteome</keyword>
<proteinExistence type="predicted"/>
<comment type="caution">
    <text evidence="1">The sequence shown here is derived from an EMBL/GenBank/DDBJ whole genome shotgun (WGS) entry which is preliminary data.</text>
</comment>
<name>A0ABU1Y3N1_9FLAO</name>
<reference evidence="1 2" key="1">
    <citation type="submission" date="2023-07" db="EMBL/GenBank/DDBJ databases">
        <title>Sorghum-associated microbial communities from plants grown in Nebraska, USA.</title>
        <authorList>
            <person name="Schachtman D."/>
        </authorList>
    </citation>
    <scope>NUCLEOTIDE SEQUENCE [LARGE SCALE GENOMIC DNA]</scope>
    <source>
        <strain evidence="1 2">4129</strain>
    </source>
</reference>